<feature type="compositionally biased region" description="Polar residues" evidence="6">
    <location>
        <begin position="37"/>
        <end position="61"/>
    </location>
</feature>
<dbReference type="InterPro" id="IPR009057">
    <property type="entry name" value="Homeodomain-like_sf"/>
</dbReference>
<organism evidence="8 9">
    <name type="scientific">Cichlidogyrus casuarinus</name>
    <dbReference type="NCBI Taxonomy" id="1844966"/>
    <lineage>
        <taxon>Eukaryota</taxon>
        <taxon>Metazoa</taxon>
        <taxon>Spiralia</taxon>
        <taxon>Lophotrochozoa</taxon>
        <taxon>Platyhelminthes</taxon>
        <taxon>Monogenea</taxon>
        <taxon>Monopisthocotylea</taxon>
        <taxon>Dactylogyridea</taxon>
        <taxon>Ancyrocephalidae</taxon>
        <taxon>Cichlidogyrus</taxon>
    </lineage>
</organism>
<dbReference type="PANTHER" id="PTHR11636:SF5">
    <property type="entry name" value="POU DOMAIN MOTIF 3, ISOFORM F"/>
    <property type="match status" value="1"/>
</dbReference>
<dbReference type="CDD" id="cd00086">
    <property type="entry name" value="homeodomain"/>
    <property type="match status" value="1"/>
</dbReference>
<evidence type="ECO:0000313" key="9">
    <source>
        <dbReference type="Proteomes" id="UP001626550"/>
    </source>
</evidence>
<dbReference type="GO" id="GO:0003677">
    <property type="term" value="F:DNA binding"/>
    <property type="evidence" value="ECO:0007669"/>
    <property type="project" value="UniProtKB-UniRule"/>
</dbReference>
<comment type="subcellular location">
    <subcellularLocation>
        <location evidence="4 5">Nucleus</location>
    </subcellularLocation>
</comment>
<dbReference type="Gene3D" id="1.10.10.60">
    <property type="entry name" value="Homeodomain-like"/>
    <property type="match status" value="1"/>
</dbReference>
<evidence type="ECO:0000256" key="2">
    <source>
        <dbReference type="ARBA" id="ARBA00023155"/>
    </source>
</evidence>
<proteinExistence type="predicted"/>
<dbReference type="PROSITE" id="PS50071">
    <property type="entry name" value="HOMEOBOX_2"/>
    <property type="match status" value="1"/>
</dbReference>
<protein>
    <submittedName>
        <fullName evidence="8">POU domain, class 6, transcription factor 2</fullName>
    </submittedName>
</protein>
<dbReference type="Proteomes" id="UP001626550">
    <property type="component" value="Unassembled WGS sequence"/>
</dbReference>
<dbReference type="SUPFAM" id="SSF46689">
    <property type="entry name" value="Homeodomain-like"/>
    <property type="match status" value="1"/>
</dbReference>
<evidence type="ECO:0000256" key="5">
    <source>
        <dbReference type="RuleBase" id="RU000682"/>
    </source>
</evidence>
<dbReference type="PANTHER" id="PTHR11636">
    <property type="entry name" value="POU DOMAIN"/>
    <property type="match status" value="1"/>
</dbReference>
<evidence type="ECO:0000313" key="8">
    <source>
        <dbReference type="EMBL" id="KAL3309379.1"/>
    </source>
</evidence>
<reference evidence="8 9" key="1">
    <citation type="submission" date="2024-11" db="EMBL/GenBank/DDBJ databases">
        <title>Adaptive evolution of stress response genes in parasites aligns with host niche diversity.</title>
        <authorList>
            <person name="Hahn C."/>
            <person name="Resl P."/>
        </authorList>
    </citation>
    <scope>NUCLEOTIDE SEQUENCE [LARGE SCALE GENOMIC DNA]</scope>
    <source>
        <strain evidence="8">EGGRZ-B1_66</strain>
        <tissue evidence="8">Body</tissue>
    </source>
</reference>
<dbReference type="GO" id="GO:0005634">
    <property type="term" value="C:nucleus"/>
    <property type="evidence" value="ECO:0007669"/>
    <property type="project" value="UniProtKB-SubCell"/>
</dbReference>
<comment type="caution">
    <text evidence="8">The sequence shown here is derived from an EMBL/GenBank/DDBJ whole genome shotgun (WGS) entry which is preliminary data.</text>
</comment>
<keyword evidence="1 4" id="KW-0238">DNA-binding</keyword>
<gene>
    <name evidence="8" type="primary">POU6F2</name>
    <name evidence="8" type="ORF">Ciccas_012076</name>
</gene>
<dbReference type="InterPro" id="IPR050255">
    <property type="entry name" value="POU_domain_TF"/>
</dbReference>
<dbReference type="EMBL" id="JBJKFK010003993">
    <property type="protein sequence ID" value="KAL3309379.1"/>
    <property type="molecule type" value="Genomic_DNA"/>
</dbReference>
<keyword evidence="9" id="KW-1185">Reference proteome</keyword>
<keyword evidence="2 4" id="KW-0371">Homeobox</keyword>
<evidence type="ECO:0000256" key="6">
    <source>
        <dbReference type="SAM" id="MobiDB-lite"/>
    </source>
</evidence>
<evidence type="ECO:0000256" key="1">
    <source>
        <dbReference type="ARBA" id="ARBA00023125"/>
    </source>
</evidence>
<accession>A0ABD2PPX3</accession>
<name>A0ABD2PPX3_9PLAT</name>
<dbReference type="InterPro" id="IPR001356">
    <property type="entry name" value="HD"/>
</dbReference>
<keyword evidence="3 4" id="KW-0539">Nucleus</keyword>
<evidence type="ECO:0000259" key="7">
    <source>
        <dbReference type="PROSITE" id="PS50071"/>
    </source>
</evidence>
<dbReference type="Pfam" id="PF00046">
    <property type="entry name" value="Homeodomain"/>
    <property type="match status" value="1"/>
</dbReference>
<dbReference type="AlphaFoldDB" id="A0ABD2PPX3"/>
<feature type="region of interest" description="Disordered" evidence="6">
    <location>
        <begin position="37"/>
        <end position="69"/>
    </location>
</feature>
<feature type="domain" description="Homeobox" evidence="7">
    <location>
        <begin position="1"/>
        <end position="29"/>
    </location>
</feature>
<feature type="DNA-binding region" description="Homeobox" evidence="4">
    <location>
        <begin position="3"/>
        <end position="30"/>
    </location>
</feature>
<evidence type="ECO:0000256" key="4">
    <source>
        <dbReference type="PROSITE-ProRule" id="PRU00108"/>
    </source>
</evidence>
<sequence>MSQISNELNYDREVIRVWFCNKRQALKNTVRRIHDVTQGSGSSTQGLLEDQTGFQRDTPTIQEEIGDIY</sequence>
<evidence type="ECO:0000256" key="3">
    <source>
        <dbReference type="ARBA" id="ARBA00023242"/>
    </source>
</evidence>